<dbReference type="RefSeq" id="WP_107725792.1">
    <property type="nucleotide sequence ID" value="NZ_PZZP01000001.1"/>
</dbReference>
<name>A0A2T4ZB29_9BACL</name>
<comment type="caution">
    <text evidence="2">The sequence shown here is derived from an EMBL/GenBank/DDBJ whole genome shotgun (WGS) entry which is preliminary data.</text>
</comment>
<accession>A0A2T4ZB29</accession>
<keyword evidence="2" id="KW-0762">Sugar transport</keyword>
<dbReference type="PANTHER" id="PTHR43649">
    <property type="entry name" value="ARABINOSE-BINDING PROTEIN-RELATED"/>
    <property type="match status" value="1"/>
</dbReference>
<proteinExistence type="predicted"/>
<dbReference type="EMBL" id="PZZP01000001">
    <property type="protein sequence ID" value="PTM59067.1"/>
    <property type="molecule type" value="Genomic_DNA"/>
</dbReference>
<dbReference type="InterPro" id="IPR050490">
    <property type="entry name" value="Bact_solute-bd_prot1"/>
</dbReference>
<evidence type="ECO:0000313" key="2">
    <source>
        <dbReference type="EMBL" id="PTM59067.1"/>
    </source>
</evidence>
<dbReference type="Pfam" id="PF01547">
    <property type="entry name" value="SBP_bac_1"/>
    <property type="match status" value="1"/>
</dbReference>
<gene>
    <name evidence="2" type="ORF">C8J48_1668</name>
</gene>
<dbReference type="OrthoDB" id="9768630at2"/>
<dbReference type="CDD" id="cd13585">
    <property type="entry name" value="PBP2_TMBP_like"/>
    <property type="match status" value="1"/>
</dbReference>
<keyword evidence="3" id="KW-1185">Reference proteome</keyword>
<protein>
    <submittedName>
        <fullName evidence="2">Multiple sugar transport system substrate-binding protein</fullName>
    </submittedName>
</protein>
<evidence type="ECO:0000256" key="1">
    <source>
        <dbReference type="SAM" id="SignalP"/>
    </source>
</evidence>
<reference evidence="2 3" key="1">
    <citation type="submission" date="2018-04" db="EMBL/GenBank/DDBJ databases">
        <title>Genomic Encyclopedia of Archaeal and Bacterial Type Strains, Phase II (KMG-II): from individual species to whole genera.</title>
        <authorList>
            <person name="Goeker M."/>
        </authorList>
    </citation>
    <scope>NUCLEOTIDE SEQUENCE [LARGE SCALE GENOMIC DNA]</scope>
    <source>
        <strain evidence="2 3">DSM 45169</strain>
    </source>
</reference>
<keyword evidence="2" id="KW-0813">Transport</keyword>
<feature type="signal peptide" evidence="1">
    <location>
        <begin position="1"/>
        <end position="26"/>
    </location>
</feature>
<organism evidence="2 3">
    <name type="scientific">Desmospora activa DSM 45169</name>
    <dbReference type="NCBI Taxonomy" id="1121389"/>
    <lineage>
        <taxon>Bacteria</taxon>
        <taxon>Bacillati</taxon>
        <taxon>Bacillota</taxon>
        <taxon>Bacilli</taxon>
        <taxon>Bacillales</taxon>
        <taxon>Thermoactinomycetaceae</taxon>
        <taxon>Desmospora</taxon>
    </lineage>
</organism>
<feature type="chain" id="PRO_5015753745" evidence="1">
    <location>
        <begin position="27"/>
        <end position="485"/>
    </location>
</feature>
<evidence type="ECO:0000313" key="3">
    <source>
        <dbReference type="Proteomes" id="UP000241639"/>
    </source>
</evidence>
<sequence length="485" mass="54013">MKHGKWIGSVLTAVFFMIGSTSIAVAEEIPTPDYPSFEEEVTITWWTWTANTDKVIKEFNNVYPNIEVKPFLIGAGKPQYNKLTTAIMAGTGAPDVVQIEYQYLPKFIDSGGLLDISEYVDRYEPFFQPWTWEQTRRGEHVYAIPEDIGPLVLLFRPDVFEKYGLSQPETWDEFAENAKELHQKNPDQSMAYFPVNNGGWITGMLWQAGVQPFQRTSDGWKINLNSPEAKKVINFWGDLIDKGYVDATNDYTPSWESNIGKGKYASAIGAAWSPTYMIEPYVKPETKNWKAVDIPQWEKDGSFQTGNWGGSSNAVTKQSAHPEAAALFAAWINSSRKGLEMDIKGIKEGGRGQVPANKYGVQLPEFSEPNPALSNQVSGPVFEKAANSVNTSFQWSPWTDFVYNQMTIEFTKAATGEQSWDEALDNLQRSVTVFAKSMGYKVVEDEEAGTSGESVGGAINSPAIPVLLVLAGLGVLTWRVRRSSV</sequence>
<dbReference type="AlphaFoldDB" id="A0A2T4ZB29"/>
<dbReference type="Proteomes" id="UP000241639">
    <property type="component" value="Unassembled WGS sequence"/>
</dbReference>
<dbReference type="Gene3D" id="3.40.190.10">
    <property type="entry name" value="Periplasmic binding protein-like II"/>
    <property type="match status" value="3"/>
</dbReference>
<dbReference type="InterPro" id="IPR006059">
    <property type="entry name" value="SBP"/>
</dbReference>
<keyword evidence="1" id="KW-0732">Signal</keyword>
<dbReference type="PANTHER" id="PTHR43649:SF12">
    <property type="entry name" value="DIACETYLCHITOBIOSE BINDING PROTEIN DASA"/>
    <property type="match status" value="1"/>
</dbReference>
<dbReference type="SUPFAM" id="SSF53850">
    <property type="entry name" value="Periplasmic binding protein-like II"/>
    <property type="match status" value="1"/>
</dbReference>